<accession>A0A9P8Q780</accession>
<name>A0A9P8Q780_WICPI</name>
<evidence type="ECO:0008006" key="3">
    <source>
        <dbReference type="Google" id="ProtNLM"/>
    </source>
</evidence>
<reference evidence="1" key="2">
    <citation type="submission" date="2021-01" db="EMBL/GenBank/DDBJ databases">
        <authorList>
            <person name="Schikora-Tamarit M.A."/>
        </authorList>
    </citation>
    <scope>NUCLEOTIDE SEQUENCE</scope>
    <source>
        <strain evidence="1">CBS2887</strain>
    </source>
</reference>
<gene>
    <name evidence="1" type="ORF">WICPIJ_003540</name>
</gene>
<protein>
    <recommendedName>
        <fullName evidence="3">F-box domain-containing protein</fullName>
    </recommendedName>
</protein>
<evidence type="ECO:0000313" key="1">
    <source>
        <dbReference type="EMBL" id="KAH3685493.1"/>
    </source>
</evidence>
<dbReference type="InterPro" id="IPR032675">
    <property type="entry name" value="LRR_dom_sf"/>
</dbReference>
<reference evidence="1" key="1">
    <citation type="journal article" date="2021" name="Open Biol.">
        <title>Shared evolutionary footprints suggest mitochondrial oxidative damage underlies multiple complex I losses in fungi.</title>
        <authorList>
            <person name="Schikora-Tamarit M.A."/>
            <person name="Marcet-Houben M."/>
            <person name="Nosek J."/>
            <person name="Gabaldon T."/>
        </authorList>
    </citation>
    <scope>NUCLEOTIDE SEQUENCE</scope>
    <source>
        <strain evidence="1">CBS2887</strain>
    </source>
</reference>
<organism evidence="1 2">
    <name type="scientific">Wickerhamomyces pijperi</name>
    <name type="common">Yeast</name>
    <name type="synonym">Pichia pijperi</name>
    <dbReference type="NCBI Taxonomy" id="599730"/>
    <lineage>
        <taxon>Eukaryota</taxon>
        <taxon>Fungi</taxon>
        <taxon>Dikarya</taxon>
        <taxon>Ascomycota</taxon>
        <taxon>Saccharomycotina</taxon>
        <taxon>Saccharomycetes</taxon>
        <taxon>Phaffomycetales</taxon>
        <taxon>Wickerhamomycetaceae</taxon>
        <taxon>Wickerhamomyces</taxon>
    </lineage>
</organism>
<evidence type="ECO:0000313" key="2">
    <source>
        <dbReference type="Proteomes" id="UP000774326"/>
    </source>
</evidence>
<proteinExistence type="predicted"/>
<sequence>MPNLTSLFDLPTEILVEITNSLSVFEIQQLLAIEEYRCKMNHLFRCVEYRDQDQHISYERFFKDIYDQTYPILSIDPTEMDESTNEPNRSLIYLVEIHSWKDFDYSKFQSLFQSNKNFVIIHPFFLQMDFSSILSELCKESITSFISKDFPQTTVVITEPDTTYLEYEGEIDPSRLIFSNPVKLISLLSTTPLSESKFSFPELRSLNLGQVPQQMLGCFDYDQISYDVRISLTENEVDYMSYDSDLLGDMAPYRFYDVSVGKAQLLTLEGFHEIRKVSSGTVKELRCLIQEFVDHEDMEFGLIDLKFDQLRVMNLGMFSTRVPPILKNLKMDSLRFLQVEGNYTLMDDNSWVFPYSLKLPCLEALNITDHPDVLNLLHDDTVFNLQTLQIAVFSEADLGLLESRPMPHLQRLDYYSFDAFGKLAYPQGLQAPQVTSFVLNGVSSDVNGNGKSLVGINEHFPHLKILQIDTNRIDYKGFETWDSEWSNLEYLSCYSMNFESMKKLISDCSFPKLHSFVTNFTTEEQLDPWVVQLQAPRLQSLSITRQMPTSPNHSSPTPRAKTHITVQDYPELKKFEYRDTVHTLTISNCPQLEIVRCIHTTTKLERFNGINLPKLQYLEIFGFNIHDYHNAENLEGVNSDLLKRSILNCSTPGSEMDFSNNIGNLSALQREFQHVADQFEYPEKLLEWTDILEKCLE</sequence>
<dbReference type="AlphaFoldDB" id="A0A9P8Q780"/>
<dbReference type="Gene3D" id="3.80.10.10">
    <property type="entry name" value="Ribonuclease Inhibitor"/>
    <property type="match status" value="1"/>
</dbReference>
<dbReference type="Proteomes" id="UP000774326">
    <property type="component" value="Unassembled WGS sequence"/>
</dbReference>
<comment type="caution">
    <text evidence="1">The sequence shown here is derived from an EMBL/GenBank/DDBJ whole genome shotgun (WGS) entry which is preliminary data.</text>
</comment>
<dbReference type="SUPFAM" id="SSF52058">
    <property type="entry name" value="L domain-like"/>
    <property type="match status" value="1"/>
</dbReference>
<dbReference type="EMBL" id="JAEUBG010001973">
    <property type="protein sequence ID" value="KAH3685493.1"/>
    <property type="molecule type" value="Genomic_DNA"/>
</dbReference>
<keyword evidence="2" id="KW-1185">Reference proteome</keyword>